<evidence type="ECO:0000313" key="2">
    <source>
        <dbReference type="EMBL" id="WZL75279.1"/>
    </source>
</evidence>
<evidence type="ECO:0000256" key="1">
    <source>
        <dbReference type="SAM" id="Phobius"/>
    </source>
</evidence>
<dbReference type="Proteomes" id="UP001461341">
    <property type="component" value="Chromosome"/>
</dbReference>
<name>A0ABZ2Y8F7_9BACT</name>
<proteinExistence type="predicted"/>
<dbReference type="EMBL" id="CP121689">
    <property type="protein sequence ID" value="WZL75279.1"/>
    <property type="molecule type" value="Genomic_DNA"/>
</dbReference>
<gene>
    <name evidence="2" type="ORF">QBE54_06660</name>
</gene>
<organism evidence="2 3">
    <name type="scientific">Thermatribacter velox</name>
    <dbReference type="NCBI Taxonomy" id="3039681"/>
    <lineage>
        <taxon>Bacteria</taxon>
        <taxon>Pseudomonadati</taxon>
        <taxon>Atribacterota</taxon>
        <taxon>Atribacteria</taxon>
        <taxon>Atribacterales</taxon>
        <taxon>Thermatribacteraceae</taxon>
        <taxon>Thermatribacter</taxon>
    </lineage>
</organism>
<keyword evidence="1" id="KW-0472">Membrane</keyword>
<feature type="transmembrane region" description="Helical" evidence="1">
    <location>
        <begin position="49"/>
        <end position="80"/>
    </location>
</feature>
<dbReference type="Pfam" id="PF06177">
    <property type="entry name" value="QueT"/>
    <property type="match status" value="1"/>
</dbReference>
<dbReference type="RefSeq" id="WP_369017425.1">
    <property type="nucleotide sequence ID" value="NZ_CP121689.1"/>
</dbReference>
<accession>A0ABZ2Y8F7</accession>
<dbReference type="PANTHER" id="PTHR40044:SF1">
    <property type="entry name" value="INTEGRAL MEMBRANE PROTEIN"/>
    <property type="match status" value="1"/>
</dbReference>
<keyword evidence="3" id="KW-1185">Reference proteome</keyword>
<reference evidence="2 3" key="1">
    <citation type="submission" date="2023-03" db="EMBL/GenBank/DDBJ databases">
        <title>Novel Species.</title>
        <authorList>
            <person name="Ma S."/>
        </authorList>
    </citation>
    <scope>NUCLEOTIDE SEQUENCE [LARGE SCALE GENOMIC DNA]</scope>
    <source>
        <strain evidence="2 3">B11</strain>
    </source>
</reference>
<evidence type="ECO:0000313" key="3">
    <source>
        <dbReference type="Proteomes" id="UP001461341"/>
    </source>
</evidence>
<keyword evidence="1" id="KW-0812">Transmembrane</keyword>
<feature type="transmembrane region" description="Helical" evidence="1">
    <location>
        <begin position="92"/>
        <end position="112"/>
    </location>
</feature>
<keyword evidence="1" id="KW-1133">Transmembrane helix</keyword>
<sequence length="154" mass="17064">MKKLIRAAFICAIYVVLTVLPPFYTLSYGPIQVRVAEALTVLPFIYPEAIWGLTLGCLLANLAGNIGIYDVIFGSLLTLLAGYLTSRAPRAWLAPLPPIFLNAFGVSAYLAFILKVPYWYSVAYIMLGESIACLAIGYPVLHFLMKRNRSHFSK</sequence>
<dbReference type="InterPro" id="IPR010387">
    <property type="entry name" value="QueT"/>
</dbReference>
<dbReference type="PIRSF" id="PIRSF031501">
    <property type="entry name" value="QueT"/>
    <property type="match status" value="1"/>
</dbReference>
<feature type="transmembrane region" description="Helical" evidence="1">
    <location>
        <begin position="7"/>
        <end position="29"/>
    </location>
</feature>
<protein>
    <submittedName>
        <fullName evidence="2">QueT transporter family protein</fullName>
    </submittedName>
</protein>
<feature type="transmembrane region" description="Helical" evidence="1">
    <location>
        <begin position="118"/>
        <end position="144"/>
    </location>
</feature>
<dbReference type="PANTHER" id="PTHR40044">
    <property type="entry name" value="INTEGRAL MEMBRANE PROTEIN-RELATED"/>
    <property type="match status" value="1"/>
</dbReference>